<reference evidence="3 4" key="1">
    <citation type="submission" date="2017-06" db="EMBL/GenBank/DDBJ databases">
        <authorList>
            <person name="Kim H.J."/>
            <person name="Triplett B.A."/>
        </authorList>
    </citation>
    <scope>NUCLEOTIDE SEQUENCE [LARGE SCALE GENOMIC DNA]</scope>
    <source>
        <strain evidence="3 4">DS15</strain>
    </source>
</reference>
<evidence type="ECO:0000313" key="3">
    <source>
        <dbReference type="EMBL" id="SNS33524.1"/>
    </source>
</evidence>
<dbReference type="OrthoDB" id="9802674at2"/>
<feature type="chain" id="PRO_5012195890" evidence="2">
    <location>
        <begin position="18"/>
        <end position="215"/>
    </location>
</feature>
<evidence type="ECO:0000256" key="1">
    <source>
        <dbReference type="SAM" id="MobiDB-lite"/>
    </source>
</evidence>
<dbReference type="AlphaFoldDB" id="A0A239DPI7"/>
<keyword evidence="4" id="KW-1185">Reference proteome</keyword>
<name>A0A239DPI7_9SPHN</name>
<protein>
    <submittedName>
        <fullName evidence="3">Pilus assembly protein CpaD</fullName>
    </submittedName>
</protein>
<gene>
    <name evidence="3" type="ORF">SAMN06295955_101344</name>
</gene>
<dbReference type="EMBL" id="FZPA01000001">
    <property type="protein sequence ID" value="SNS33524.1"/>
    <property type="molecule type" value="Genomic_DNA"/>
</dbReference>
<dbReference type="PROSITE" id="PS51257">
    <property type="entry name" value="PROKAR_LIPOPROTEIN"/>
    <property type="match status" value="1"/>
</dbReference>
<evidence type="ECO:0000313" key="4">
    <source>
        <dbReference type="Proteomes" id="UP000198339"/>
    </source>
</evidence>
<organism evidence="3 4">
    <name type="scientific">Sphingopyxis indica</name>
    <dbReference type="NCBI Taxonomy" id="436663"/>
    <lineage>
        <taxon>Bacteria</taxon>
        <taxon>Pseudomonadati</taxon>
        <taxon>Pseudomonadota</taxon>
        <taxon>Alphaproteobacteria</taxon>
        <taxon>Sphingomonadales</taxon>
        <taxon>Sphingomonadaceae</taxon>
        <taxon>Sphingopyxis</taxon>
    </lineage>
</organism>
<feature type="signal peptide" evidence="2">
    <location>
        <begin position="1"/>
        <end position="17"/>
    </location>
</feature>
<sequence>MKYIATWTAVALTTALAGCSTGTASSNRSLESVHQPVVRNAIYQFDVATANGELPPSEQGRLQGWLDAMNVAYGDRIAIDDPSTYGNSAAQATIRSMVERRGLLVSEGVPVTTGDVPAGSLRVVVTRSSAYVPGCPDWSSKYSINFNNATSSNYGCASNSNLAAMIADPNDLIKGASADRQDPSTAIRAIKTYREKPPTGAGELKSQETSSGGGK</sequence>
<dbReference type="Pfam" id="PF09476">
    <property type="entry name" value="Pilus_CpaD"/>
    <property type="match status" value="1"/>
</dbReference>
<keyword evidence="2" id="KW-0732">Signal</keyword>
<accession>A0A239DPI7</accession>
<dbReference type="InterPro" id="IPR019027">
    <property type="entry name" value="Pilus_biogenesis_CpaD-related"/>
</dbReference>
<evidence type="ECO:0000256" key="2">
    <source>
        <dbReference type="SAM" id="SignalP"/>
    </source>
</evidence>
<dbReference type="Proteomes" id="UP000198339">
    <property type="component" value="Unassembled WGS sequence"/>
</dbReference>
<feature type="region of interest" description="Disordered" evidence="1">
    <location>
        <begin position="192"/>
        <end position="215"/>
    </location>
</feature>
<proteinExistence type="predicted"/>